<dbReference type="GO" id="GO:0005524">
    <property type="term" value="F:ATP binding"/>
    <property type="evidence" value="ECO:0007669"/>
    <property type="project" value="InterPro"/>
</dbReference>
<gene>
    <name evidence="2" type="ORF">M8C21_020638</name>
</gene>
<dbReference type="EMBL" id="JAMZMK010010448">
    <property type="protein sequence ID" value="KAI7731490.1"/>
    <property type="molecule type" value="Genomic_DNA"/>
</dbReference>
<protein>
    <recommendedName>
        <fullName evidence="1">DNA mismatch repair protein MutS-like N-terminal domain-containing protein</fullName>
    </recommendedName>
</protein>
<organism evidence="2 3">
    <name type="scientific">Ambrosia artemisiifolia</name>
    <name type="common">Common ragweed</name>
    <dbReference type="NCBI Taxonomy" id="4212"/>
    <lineage>
        <taxon>Eukaryota</taxon>
        <taxon>Viridiplantae</taxon>
        <taxon>Streptophyta</taxon>
        <taxon>Embryophyta</taxon>
        <taxon>Tracheophyta</taxon>
        <taxon>Spermatophyta</taxon>
        <taxon>Magnoliopsida</taxon>
        <taxon>eudicotyledons</taxon>
        <taxon>Gunneridae</taxon>
        <taxon>Pentapetalae</taxon>
        <taxon>asterids</taxon>
        <taxon>campanulids</taxon>
        <taxon>Asterales</taxon>
        <taxon>Asteraceae</taxon>
        <taxon>Asteroideae</taxon>
        <taxon>Heliantheae alliance</taxon>
        <taxon>Heliantheae</taxon>
        <taxon>Ambrosia</taxon>
    </lineage>
</organism>
<dbReference type="Gene3D" id="3.40.1170.10">
    <property type="entry name" value="DNA repair protein MutS, domain I"/>
    <property type="match status" value="1"/>
</dbReference>
<reference evidence="2" key="1">
    <citation type="submission" date="2022-06" db="EMBL/GenBank/DDBJ databases">
        <title>Uncovering the hologenomic basis of an extraordinary plant invasion.</title>
        <authorList>
            <person name="Bieker V.C."/>
            <person name="Martin M.D."/>
            <person name="Gilbert T."/>
            <person name="Hodgins K."/>
            <person name="Battlay P."/>
            <person name="Petersen B."/>
            <person name="Wilson J."/>
        </authorList>
    </citation>
    <scope>NUCLEOTIDE SEQUENCE</scope>
    <source>
        <strain evidence="2">AA19_3_7</strain>
        <tissue evidence="2">Leaf</tissue>
    </source>
</reference>
<sequence length="1033" mass="116870">FYNWEQWVDDEAMELNKELMSNLLDLDDVDAVVVMILVAGTLERGDCGVWFQGFVGLRVQRNDGGGVDEGAVVTMAKEAVAMTIFMGLVSFSFKVLTKKFKEFDGEKKDFWMEWNQRDVMFTNFSSGIALDAPSLQDDFFIYGTVVVVSHILTENCFQLVMSFEIERRVEEARQGADVVQKTLERMSQMMMYRAAVSGIRRRFTPPPPSVIHNQIYCFENIKAFSTTTSSTIKSSESEALNVHIQWWKEHIHNCKKKASLQLINRLSYINLLGLDDKLKNGSTKEGTLNSEILKFKSKFPREVFLFRVGVFYKAVGFDACILVEHAGLNPSGLCAEGVPKISCPATNLRQTLDDLTRSGFSACIVEETQGPTKARSPKQNNNSHPLDFYSGYVNTYRHAHPGSPYVFGLVEDDCDVDFPEPVPVIGMCNSYIRDLLLNPPTYATAIKLQAICKRISTISCADVPEFAHIGPSKLVKLLELKEANHIEFRKMKNMLDDVLKLHRNSELNEILNLLLDPTWEVTGSKIDLELLVNKCEFISCTIGDLIALDEESDQKLSSYVNVPSDFFEVMEQSWKNRIKQILLKEAYEEVDKAAEALSLAVSAAIIFPKLLADDSPLIKVTEDFLPVTHRIKASPTDFVKGAKGEILYARKHKAIWFKGKQFYPKIWTSKPGEKQIKELKSSVDSKGRKVGGEWFTTEKVEDALTRYHEANKKAKSLVLGLLRGLSAHLQSEISFLVFVSTLLIIAKALFAHQFAGKFLNEGMTRKWVLPTLIHFQNFEEKEQMDRNHEMVIRGLSPYWFNTTEGSVVLNDINMKSMFLLWPIIQRAENLYTSVYEGEHNSKKCEGFYEVDKQANVQVSSVNESLNHMQQLWMDVQNVCSCSSIVLIQCDDLITFSRQIELVKSFCIVISKSMSTEKNEGSIKEKKTVEEIDQEETWFKKSVKGKLEGHMAIEDAQEAEEAEAEEVVVKDVMRAEEVVKKDKEDNVEAKIRRTFGSCLSDPGQSSIGVPETDMNSAGLSLSKNNSLLNYLLDN</sequence>
<dbReference type="PANTHER" id="PTHR48448:SF1">
    <property type="entry name" value="MUTL PROTEIN ISOFORM 1"/>
    <property type="match status" value="1"/>
</dbReference>
<dbReference type="SUPFAM" id="SSF55271">
    <property type="entry name" value="DNA repair protein MutS, domain I"/>
    <property type="match status" value="1"/>
</dbReference>
<dbReference type="GO" id="GO:0030983">
    <property type="term" value="F:mismatched DNA binding"/>
    <property type="evidence" value="ECO:0007669"/>
    <property type="project" value="InterPro"/>
</dbReference>
<proteinExistence type="predicted"/>
<name>A0AAD5BY34_AMBAR</name>
<dbReference type="AlphaFoldDB" id="A0AAD5BY34"/>
<dbReference type="Pfam" id="PF01624">
    <property type="entry name" value="MutS_I"/>
    <property type="match status" value="1"/>
</dbReference>
<dbReference type="InterPro" id="IPR016151">
    <property type="entry name" value="DNA_mismatch_repair_MutS_N"/>
</dbReference>
<keyword evidence="3" id="KW-1185">Reference proteome</keyword>
<evidence type="ECO:0000313" key="2">
    <source>
        <dbReference type="EMBL" id="KAI7731490.1"/>
    </source>
</evidence>
<dbReference type="Proteomes" id="UP001206925">
    <property type="component" value="Unassembled WGS sequence"/>
</dbReference>
<dbReference type="PANTHER" id="PTHR48448">
    <property type="entry name" value="MUTL PROTEIN ISOFORM 1"/>
    <property type="match status" value="1"/>
</dbReference>
<evidence type="ECO:0000259" key="1">
    <source>
        <dbReference type="Pfam" id="PF01624"/>
    </source>
</evidence>
<comment type="caution">
    <text evidence="2">The sequence shown here is derived from an EMBL/GenBank/DDBJ whole genome shotgun (WGS) entry which is preliminary data.</text>
</comment>
<accession>A0AAD5BY34</accession>
<dbReference type="InterPro" id="IPR053276">
    <property type="entry name" value="MtDNA_mismatch_repair_MutS"/>
</dbReference>
<feature type="domain" description="DNA mismatch repair protein MutS-like N-terminal" evidence="1">
    <location>
        <begin position="293"/>
        <end position="375"/>
    </location>
</feature>
<dbReference type="InterPro" id="IPR007695">
    <property type="entry name" value="DNA_mismatch_repair_MutS-lik_N"/>
</dbReference>
<evidence type="ECO:0000313" key="3">
    <source>
        <dbReference type="Proteomes" id="UP001206925"/>
    </source>
</evidence>
<feature type="non-terminal residue" evidence="2">
    <location>
        <position position="1033"/>
    </location>
</feature>
<dbReference type="GO" id="GO:0006298">
    <property type="term" value="P:mismatch repair"/>
    <property type="evidence" value="ECO:0007669"/>
    <property type="project" value="InterPro"/>
</dbReference>